<dbReference type="AlphaFoldDB" id="A0A833QD52"/>
<gene>
    <name evidence="2" type="ORF">FCM35_KLT10842</name>
</gene>
<proteinExistence type="predicted"/>
<evidence type="ECO:0000313" key="3">
    <source>
        <dbReference type="Proteomes" id="UP000623129"/>
    </source>
</evidence>
<comment type="caution">
    <text evidence="2">The sequence shown here is derived from an EMBL/GenBank/DDBJ whole genome shotgun (WGS) entry which is preliminary data.</text>
</comment>
<name>A0A833QD52_9POAL</name>
<accession>A0A833QD52</accession>
<sequence>MVVLFYTIDRWQVEDILLLDFYTVKAEKRSEQLEVLNPWQELELDFYYCYCACYFRPPEERSAGEKPSVPSRLVREGRREKGEGGGD</sequence>
<evidence type="ECO:0000313" key="2">
    <source>
        <dbReference type="EMBL" id="KAF3324685.1"/>
    </source>
</evidence>
<protein>
    <submittedName>
        <fullName evidence="2">Uncharacterized protein</fullName>
    </submittedName>
</protein>
<feature type="region of interest" description="Disordered" evidence="1">
    <location>
        <begin position="59"/>
        <end position="87"/>
    </location>
</feature>
<feature type="compositionally biased region" description="Basic and acidic residues" evidence="1">
    <location>
        <begin position="73"/>
        <end position="87"/>
    </location>
</feature>
<dbReference type="Proteomes" id="UP000623129">
    <property type="component" value="Unassembled WGS sequence"/>
</dbReference>
<evidence type="ECO:0000256" key="1">
    <source>
        <dbReference type="SAM" id="MobiDB-lite"/>
    </source>
</evidence>
<reference evidence="2" key="1">
    <citation type="submission" date="2020-01" db="EMBL/GenBank/DDBJ databases">
        <title>Genome sequence of Kobresia littledalei, the first chromosome-level genome in the family Cyperaceae.</title>
        <authorList>
            <person name="Qu G."/>
        </authorList>
    </citation>
    <scope>NUCLEOTIDE SEQUENCE</scope>
    <source>
        <strain evidence="2">C.B.Clarke</strain>
        <tissue evidence="2">Leaf</tissue>
    </source>
</reference>
<organism evidence="2 3">
    <name type="scientific">Carex littledalei</name>
    <dbReference type="NCBI Taxonomy" id="544730"/>
    <lineage>
        <taxon>Eukaryota</taxon>
        <taxon>Viridiplantae</taxon>
        <taxon>Streptophyta</taxon>
        <taxon>Embryophyta</taxon>
        <taxon>Tracheophyta</taxon>
        <taxon>Spermatophyta</taxon>
        <taxon>Magnoliopsida</taxon>
        <taxon>Liliopsida</taxon>
        <taxon>Poales</taxon>
        <taxon>Cyperaceae</taxon>
        <taxon>Cyperoideae</taxon>
        <taxon>Cariceae</taxon>
        <taxon>Carex</taxon>
        <taxon>Carex subgen. Euthyceras</taxon>
    </lineage>
</organism>
<keyword evidence="3" id="KW-1185">Reference proteome</keyword>
<dbReference type="EMBL" id="SWLB01000021">
    <property type="protein sequence ID" value="KAF3324685.1"/>
    <property type="molecule type" value="Genomic_DNA"/>
</dbReference>